<evidence type="ECO:0000256" key="11">
    <source>
        <dbReference type="ARBA" id="ARBA00044932"/>
    </source>
</evidence>
<dbReference type="SUPFAM" id="SSF48024">
    <property type="entry name" value="N-terminal domain of DnaB helicase"/>
    <property type="match status" value="1"/>
</dbReference>
<keyword evidence="10" id="KW-0413">Isomerase</keyword>
<dbReference type="GO" id="GO:0016787">
    <property type="term" value="F:hydrolase activity"/>
    <property type="evidence" value="ECO:0007669"/>
    <property type="project" value="UniProtKB-KW"/>
</dbReference>
<evidence type="ECO:0000259" key="15">
    <source>
        <dbReference type="PROSITE" id="PS51199"/>
    </source>
</evidence>
<evidence type="ECO:0000313" key="16">
    <source>
        <dbReference type="EMBL" id="MFD2262759.1"/>
    </source>
</evidence>
<dbReference type="EC" id="5.6.2.3" evidence="13 14"/>
<dbReference type="Pfam" id="PF00772">
    <property type="entry name" value="DnaB"/>
    <property type="match status" value="1"/>
</dbReference>
<evidence type="ECO:0000256" key="2">
    <source>
        <dbReference type="ARBA" id="ARBA00011643"/>
    </source>
</evidence>
<dbReference type="Pfam" id="PF03796">
    <property type="entry name" value="DnaB_C"/>
    <property type="match status" value="1"/>
</dbReference>
<evidence type="ECO:0000256" key="13">
    <source>
        <dbReference type="NCBIfam" id="TIGR00665"/>
    </source>
</evidence>
<accession>A0ABW5DPA7</accession>
<dbReference type="InterPro" id="IPR027417">
    <property type="entry name" value="P-loop_NTPase"/>
</dbReference>
<evidence type="ECO:0000256" key="4">
    <source>
        <dbReference type="ARBA" id="ARBA00022705"/>
    </source>
</evidence>
<feature type="domain" description="SF4 helicase" evidence="15">
    <location>
        <begin position="193"/>
        <end position="484"/>
    </location>
</feature>
<keyword evidence="5 14" id="KW-0547">Nucleotide-binding</keyword>
<dbReference type="Gene3D" id="1.10.860.10">
    <property type="entry name" value="DNAb Helicase, Chain A"/>
    <property type="match status" value="1"/>
</dbReference>
<evidence type="ECO:0000313" key="17">
    <source>
        <dbReference type="Proteomes" id="UP001597295"/>
    </source>
</evidence>
<comment type="function">
    <text evidence="11 14">The main replicative DNA helicase, it participates in initiation and elongation during chromosome replication. Travels ahead of the DNA replisome, separating dsDNA into templates for DNA synthesis. A processive ATP-dependent 5'-3' DNA helicase it has DNA-dependent ATPase activity.</text>
</comment>
<evidence type="ECO:0000256" key="5">
    <source>
        <dbReference type="ARBA" id="ARBA00022741"/>
    </source>
</evidence>
<comment type="similarity">
    <text evidence="1 14">Belongs to the helicase family. DnaB subfamily.</text>
</comment>
<evidence type="ECO:0000256" key="9">
    <source>
        <dbReference type="ARBA" id="ARBA00023125"/>
    </source>
</evidence>
<dbReference type="Proteomes" id="UP001597295">
    <property type="component" value="Unassembled WGS sequence"/>
</dbReference>
<dbReference type="CDD" id="cd00984">
    <property type="entry name" value="DnaB_C"/>
    <property type="match status" value="1"/>
</dbReference>
<dbReference type="InterPro" id="IPR007692">
    <property type="entry name" value="DNA_helicase_DnaB"/>
</dbReference>
<evidence type="ECO:0000256" key="12">
    <source>
        <dbReference type="ARBA" id="ARBA00048954"/>
    </source>
</evidence>
<dbReference type="NCBIfam" id="TIGR00665">
    <property type="entry name" value="DnaB"/>
    <property type="match status" value="1"/>
</dbReference>
<dbReference type="PANTHER" id="PTHR30153">
    <property type="entry name" value="REPLICATIVE DNA HELICASE DNAB"/>
    <property type="match status" value="1"/>
</dbReference>
<dbReference type="InterPro" id="IPR036185">
    <property type="entry name" value="DNA_heli_DnaB-like_N_sf"/>
</dbReference>
<comment type="subunit">
    <text evidence="2">Homohexamer.</text>
</comment>
<reference evidence="17" key="1">
    <citation type="journal article" date="2019" name="Int. J. Syst. Evol. Microbiol.">
        <title>The Global Catalogue of Microorganisms (GCM) 10K type strain sequencing project: providing services to taxonomists for standard genome sequencing and annotation.</title>
        <authorList>
            <consortium name="The Broad Institute Genomics Platform"/>
            <consortium name="The Broad Institute Genome Sequencing Center for Infectious Disease"/>
            <person name="Wu L."/>
            <person name="Ma J."/>
        </authorList>
    </citation>
    <scope>NUCLEOTIDE SEQUENCE [LARGE SCALE GENOMIC DNA]</scope>
    <source>
        <strain evidence="17">CGMCC 1.19062</strain>
    </source>
</reference>
<evidence type="ECO:0000256" key="3">
    <source>
        <dbReference type="ARBA" id="ARBA00022515"/>
    </source>
</evidence>
<dbReference type="InterPro" id="IPR016136">
    <property type="entry name" value="DNA_helicase_N/primase_C"/>
</dbReference>
<evidence type="ECO:0000256" key="10">
    <source>
        <dbReference type="ARBA" id="ARBA00023235"/>
    </source>
</evidence>
<evidence type="ECO:0000256" key="6">
    <source>
        <dbReference type="ARBA" id="ARBA00022801"/>
    </source>
</evidence>
<dbReference type="NCBIfam" id="NF006606">
    <property type="entry name" value="PRK09165.1"/>
    <property type="match status" value="1"/>
</dbReference>
<protein>
    <recommendedName>
        <fullName evidence="13 14">Replicative DNA helicase</fullName>
        <ecNumber evidence="13 14">5.6.2.3</ecNumber>
    </recommendedName>
</protein>
<keyword evidence="17" id="KW-1185">Reference proteome</keyword>
<keyword evidence="3 14" id="KW-0639">Primosome</keyword>
<dbReference type="InterPro" id="IPR007694">
    <property type="entry name" value="DNA_helicase_DnaB-like_C"/>
</dbReference>
<organism evidence="16 17">
    <name type="scientific">Lacibacterium aquatile</name>
    <dbReference type="NCBI Taxonomy" id="1168082"/>
    <lineage>
        <taxon>Bacteria</taxon>
        <taxon>Pseudomonadati</taxon>
        <taxon>Pseudomonadota</taxon>
        <taxon>Alphaproteobacteria</taxon>
        <taxon>Rhodospirillales</taxon>
        <taxon>Rhodospirillaceae</taxon>
    </lineage>
</organism>
<keyword evidence="6 14" id="KW-0378">Hydrolase</keyword>
<dbReference type="SUPFAM" id="SSF52540">
    <property type="entry name" value="P-loop containing nucleoside triphosphate hydrolases"/>
    <property type="match status" value="1"/>
</dbReference>
<evidence type="ECO:0000256" key="8">
    <source>
        <dbReference type="ARBA" id="ARBA00022840"/>
    </source>
</evidence>
<keyword evidence="7 14" id="KW-0347">Helicase</keyword>
<keyword evidence="8 14" id="KW-0067">ATP-binding</keyword>
<dbReference type="Gene3D" id="3.40.50.300">
    <property type="entry name" value="P-loop containing nucleotide triphosphate hydrolases"/>
    <property type="match status" value="1"/>
</dbReference>
<name>A0ABW5DPA7_9PROT</name>
<keyword evidence="4 14" id="KW-0235">DNA replication</keyword>
<dbReference type="EMBL" id="JBHUIP010000005">
    <property type="protein sequence ID" value="MFD2262759.1"/>
    <property type="molecule type" value="Genomic_DNA"/>
</dbReference>
<comment type="catalytic activity">
    <reaction evidence="12 14">
        <text>ATP + H2O = ADP + phosphate + H(+)</text>
        <dbReference type="Rhea" id="RHEA:13065"/>
        <dbReference type="ChEBI" id="CHEBI:15377"/>
        <dbReference type="ChEBI" id="CHEBI:15378"/>
        <dbReference type="ChEBI" id="CHEBI:30616"/>
        <dbReference type="ChEBI" id="CHEBI:43474"/>
        <dbReference type="ChEBI" id="CHEBI:456216"/>
        <dbReference type="EC" id="5.6.2.3"/>
    </reaction>
</comment>
<evidence type="ECO:0000256" key="1">
    <source>
        <dbReference type="ARBA" id="ARBA00008428"/>
    </source>
</evidence>
<proteinExistence type="inferred from homology"/>
<evidence type="ECO:0000256" key="14">
    <source>
        <dbReference type="RuleBase" id="RU362085"/>
    </source>
</evidence>
<dbReference type="PROSITE" id="PS51199">
    <property type="entry name" value="SF4_HELICASE"/>
    <property type="match status" value="1"/>
</dbReference>
<evidence type="ECO:0000256" key="7">
    <source>
        <dbReference type="ARBA" id="ARBA00022806"/>
    </source>
</evidence>
<sequence length="490" mass="54717">MEPIPDLGSDPSVVGPLKRLPPHNDEAEMALLGAILHNNKALERVSEFLKADHFASRVHGKIYEAIEKIVERGQIADPITLKQYFETNEDLATVGGFAYLVKLADSVGTIISSADYGRVIHELYLRRKLIEIGEEMTNAAFEHSVDTQAKDHIEEAEKNLFNLATLGDTEGGFQPLKQAITKAIHMTEAAFRRDGQLAGVPTGYRDLDKLLGGMHNSDLIILAARPSMGKTAFSTNVAYNAARALIDPDKPGRHSVAFFSLEMSAEQLANRILADASQIASHRLQRGELDNNDFEKLVRASQDLEGLNYFIDDTPALSIGAVRTRARRLQRQQGLHLIIVDYLQLLRGSTSLRNENRVQEVSEITRGLKALAKELGIPVIALSQLSRQVESREDKRPQLSDLRESGSIEQDADVVMFIYRDEYYLARREPGEGTPEHETWQAEMEKVHNKAEIIIAKQRHGPIGKVTLYFDGATTRFSDLAEEDHMPESY</sequence>
<dbReference type="GO" id="GO:0003678">
    <property type="term" value="F:DNA helicase activity"/>
    <property type="evidence" value="ECO:0007669"/>
    <property type="project" value="UniProtKB-EC"/>
</dbReference>
<keyword evidence="9 14" id="KW-0238">DNA-binding</keyword>
<dbReference type="PANTHER" id="PTHR30153:SF2">
    <property type="entry name" value="REPLICATIVE DNA HELICASE"/>
    <property type="match status" value="1"/>
</dbReference>
<gene>
    <name evidence="16" type="ORF">ACFSM5_07650</name>
</gene>
<dbReference type="RefSeq" id="WP_379875726.1">
    <property type="nucleotide sequence ID" value="NZ_JBHUIP010000005.1"/>
</dbReference>
<comment type="caution">
    <text evidence="16">The sequence shown here is derived from an EMBL/GenBank/DDBJ whole genome shotgun (WGS) entry which is preliminary data.</text>
</comment>
<dbReference type="InterPro" id="IPR007693">
    <property type="entry name" value="DNA_helicase_DnaB-like_N"/>
</dbReference>